<dbReference type="InterPro" id="IPR011856">
    <property type="entry name" value="tRNA_endonuc-like_dom_sf"/>
</dbReference>
<protein>
    <recommendedName>
        <fullName evidence="3">DUF91 domain-containing protein</fullName>
    </recommendedName>
</protein>
<dbReference type="EMBL" id="BSDC01000001">
    <property type="protein sequence ID" value="GLH65984.1"/>
    <property type="molecule type" value="Genomic_DNA"/>
</dbReference>
<dbReference type="Gene3D" id="3.40.1350.10">
    <property type="match status" value="1"/>
</dbReference>
<accession>A0ABQ5PV70</accession>
<comment type="caution">
    <text evidence="1">The sequence shown here is derived from an EMBL/GenBank/DDBJ whole genome shotgun (WGS) entry which is preliminary data.</text>
</comment>
<dbReference type="Proteomes" id="UP001165044">
    <property type="component" value="Unassembled WGS sequence"/>
</dbReference>
<reference evidence="1" key="1">
    <citation type="journal article" date="2023" name="Antonie Van Leeuwenhoek">
        <title>Mesoterricola silvestris gen. nov., sp. nov., Mesoterricola sediminis sp. nov., Geothrix oryzae sp. nov., Geothrix edaphica sp. nov., Geothrix rubra sp. nov., and Geothrix limicola sp. nov., six novel members of Acidobacteriota isolated from soils.</title>
        <authorList>
            <person name="Itoh H."/>
            <person name="Sugisawa Y."/>
            <person name="Mise K."/>
            <person name="Xu Z."/>
            <person name="Kuniyasu M."/>
            <person name="Ushijima N."/>
            <person name="Kawano K."/>
            <person name="Kobayashi E."/>
            <person name="Shiratori Y."/>
            <person name="Masuda Y."/>
            <person name="Senoo K."/>
        </authorList>
    </citation>
    <scope>NUCLEOTIDE SEQUENCE</scope>
    <source>
        <strain evidence="1">Red802</strain>
    </source>
</reference>
<keyword evidence="2" id="KW-1185">Reference proteome</keyword>
<evidence type="ECO:0000313" key="1">
    <source>
        <dbReference type="EMBL" id="GLH65984.1"/>
    </source>
</evidence>
<gene>
    <name evidence="1" type="ORF">GETHED_03480</name>
</gene>
<organism evidence="1 2">
    <name type="scientific">Geothrix edaphica</name>
    <dbReference type="NCBI Taxonomy" id="2927976"/>
    <lineage>
        <taxon>Bacteria</taxon>
        <taxon>Pseudomonadati</taxon>
        <taxon>Acidobacteriota</taxon>
        <taxon>Holophagae</taxon>
        <taxon>Holophagales</taxon>
        <taxon>Holophagaceae</taxon>
        <taxon>Geothrix</taxon>
    </lineage>
</organism>
<evidence type="ECO:0000313" key="2">
    <source>
        <dbReference type="Proteomes" id="UP001165044"/>
    </source>
</evidence>
<sequence>MIFTVPNKNLVTAQKVSPGTFLDLKIWERQHIEQWVINNPEILGEELLILTAEFSGFEQSKDRLDVLALDRQGNVVVIELKRDGLAAYADLQALRYAAMVASLTIEKVIPYYIKFRKRVADEVLTEEQAKAEIQDFVISDTFEEFSTKARIILCSEDFSKEITSTVLWLRDFGVDLSCIKITPYAMEDKVVIVPRVLIPLEEAKQYLIGIQAKENPQPSKGAKRQRTVKILLENALVKAGDKVFLKNGLPSFLQFKKDDPIFSAEITGLKGQSDAIRWANDGQCYSLSNLAWSIFKEHHPEGKDPGGVNGAWHWVNEQGVSLWDLAEKHLAAASTKA</sequence>
<name>A0ABQ5PV70_9BACT</name>
<proteinExistence type="predicted"/>
<dbReference type="RefSeq" id="WP_285606072.1">
    <property type="nucleotide sequence ID" value="NZ_BSDC01000001.1"/>
</dbReference>
<evidence type="ECO:0008006" key="3">
    <source>
        <dbReference type="Google" id="ProtNLM"/>
    </source>
</evidence>